<evidence type="ECO:0000256" key="3">
    <source>
        <dbReference type="ARBA" id="ARBA00022989"/>
    </source>
</evidence>
<dbReference type="Pfam" id="PF04932">
    <property type="entry name" value="Wzy_C"/>
    <property type="match status" value="1"/>
</dbReference>
<dbReference type="InterPro" id="IPR007016">
    <property type="entry name" value="O-antigen_ligase-rel_domated"/>
</dbReference>
<comment type="subcellular location">
    <subcellularLocation>
        <location evidence="1">Membrane</location>
        <topology evidence="1">Multi-pass membrane protein</topology>
    </subcellularLocation>
</comment>
<accession>A0ABX1M6F8</accession>
<feature type="transmembrane region" description="Helical" evidence="5">
    <location>
        <begin position="382"/>
        <end position="404"/>
    </location>
</feature>
<feature type="transmembrane region" description="Helical" evidence="5">
    <location>
        <begin position="86"/>
        <end position="106"/>
    </location>
</feature>
<comment type="caution">
    <text evidence="7">The sequence shown here is derived from an EMBL/GenBank/DDBJ whole genome shotgun (WGS) entry which is preliminary data.</text>
</comment>
<feature type="transmembrane region" description="Helical" evidence="5">
    <location>
        <begin position="259"/>
        <end position="276"/>
    </location>
</feature>
<protein>
    <submittedName>
        <fullName evidence="7">Polymerase</fullName>
    </submittedName>
</protein>
<feature type="transmembrane region" description="Helical" evidence="5">
    <location>
        <begin position="416"/>
        <end position="434"/>
    </location>
</feature>
<keyword evidence="2 5" id="KW-0812">Transmembrane</keyword>
<evidence type="ECO:0000256" key="1">
    <source>
        <dbReference type="ARBA" id="ARBA00004141"/>
    </source>
</evidence>
<evidence type="ECO:0000256" key="5">
    <source>
        <dbReference type="SAM" id="Phobius"/>
    </source>
</evidence>
<feature type="transmembrane region" description="Helical" evidence="5">
    <location>
        <begin position="233"/>
        <end position="253"/>
    </location>
</feature>
<dbReference type="PANTHER" id="PTHR37422:SF13">
    <property type="entry name" value="LIPOPOLYSACCHARIDE BIOSYNTHESIS PROTEIN PA4999-RELATED"/>
    <property type="match status" value="1"/>
</dbReference>
<evidence type="ECO:0000313" key="8">
    <source>
        <dbReference type="Proteomes" id="UP000762253"/>
    </source>
</evidence>
<feature type="transmembrane region" description="Helical" evidence="5">
    <location>
        <begin position="23"/>
        <end position="50"/>
    </location>
</feature>
<feature type="transmembrane region" description="Helical" evidence="5">
    <location>
        <begin position="118"/>
        <end position="137"/>
    </location>
</feature>
<feature type="domain" description="O-antigen ligase-related" evidence="6">
    <location>
        <begin position="243"/>
        <end position="389"/>
    </location>
</feature>
<keyword evidence="8" id="KW-1185">Reference proteome</keyword>
<feature type="transmembrane region" description="Helical" evidence="5">
    <location>
        <begin position="167"/>
        <end position="190"/>
    </location>
</feature>
<feature type="transmembrane region" description="Helical" evidence="5">
    <location>
        <begin position="62"/>
        <end position="80"/>
    </location>
</feature>
<proteinExistence type="predicted"/>
<name>A0ABX1M6F8_9CYAN</name>
<evidence type="ECO:0000256" key="2">
    <source>
        <dbReference type="ARBA" id="ARBA00022692"/>
    </source>
</evidence>
<keyword evidence="4 5" id="KW-0472">Membrane</keyword>
<dbReference type="Proteomes" id="UP000762253">
    <property type="component" value="Unassembled WGS sequence"/>
</dbReference>
<dbReference type="InterPro" id="IPR051533">
    <property type="entry name" value="WaaL-like"/>
</dbReference>
<sequence>MLGTCLKTAFRHPNPSLQSSWNYAQLGILVFPLLPFLGAVGIVLAILGGWFTQYRAIIRSPLHWGFALLSVFMLITVSFANDKTAAFLGLFNFLPYFLVFVSFSTLIQTPVQLRQMSWILVLGSLPVVILGFGQLFLNWSSKIRILWFVVEWEIEPGGQPVGRMASVFMYANINACYLMIVFILGIGLWLESYRRMRRRADKPKDHPGRNTVTQGGKLPTFPHSLTPSLLDSAGFAFFFLTVAMIAIFVALILTDSRNAWAIAIFACLAYAVYEGWHILVAGVAGIVASVLCAAFAPLAIAQLFRKVVPAFFWARLNDQLYPDRPIALLRKTQWQFALSLTQQRPWTGWGLRNFTPLYDAQMHIWLGHPHNLFLMLFAETGFPTTLLFCGLLVWIFIGGVQVLQKLKSVDQAEDKLICFSYLLVFVGWVLFNTADVSLFDFRLNTLSWLLLAAISGVVYRHNYHQRLAVK</sequence>
<feature type="transmembrane region" description="Helical" evidence="5">
    <location>
        <begin position="283"/>
        <end position="304"/>
    </location>
</feature>
<organism evidence="7 8">
    <name type="scientific">Brasilonema octagenarum UFV-OR1</name>
    <dbReference type="NCBI Taxonomy" id="417115"/>
    <lineage>
        <taxon>Bacteria</taxon>
        <taxon>Bacillati</taxon>
        <taxon>Cyanobacteriota</taxon>
        <taxon>Cyanophyceae</taxon>
        <taxon>Nostocales</taxon>
        <taxon>Scytonemataceae</taxon>
        <taxon>Brasilonema</taxon>
        <taxon>Octagenarum group</taxon>
    </lineage>
</organism>
<gene>
    <name evidence="7" type="ORF">DP115_07780</name>
</gene>
<dbReference type="PANTHER" id="PTHR37422">
    <property type="entry name" value="TEICHURONIC ACID BIOSYNTHESIS PROTEIN TUAE"/>
    <property type="match status" value="1"/>
</dbReference>
<dbReference type="RefSeq" id="WP_169264278.1">
    <property type="nucleotide sequence ID" value="NZ_QMEC01000021.1"/>
</dbReference>
<keyword evidence="3 5" id="KW-1133">Transmembrane helix</keyword>
<evidence type="ECO:0000256" key="4">
    <source>
        <dbReference type="ARBA" id="ARBA00023136"/>
    </source>
</evidence>
<evidence type="ECO:0000313" key="7">
    <source>
        <dbReference type="EMBL" id="NMF62681.1"/>
    </source>
</evidence>
<feature type="transmembrane region" description="Helical" evidence="5">
    <location>
        <begin position="446"/>
        <end position="463"/>
    </location>
</feature>
<dbReference type="EMBL" id="QMEC01000021">
    <property type="protein sequence ID" value="NMF62681.1"/>
    <property type="molecule type" value="Genomic_DNA"/>
</dbReference>
<reference evidence="7 8" key="1">
    <citation type="submission" date="2018-06" db="EMBL/GenBank/DDBJ databases">
        <title>Comparative genomics of Brasilonema spp. strains.</title>
        <authorList>
            <person name="Alvarenga D.O."/>
            <person name="Fiore M.F."/>
            <person name="Varani A.M."/>
        </authorList>
    </citation>
    <scope>NUCLEOTIDE SEQUENCE [LARGE SCALE GENOMIC DNA]</scope>
    <source>
        <strain evidence="7 8">UFV-OR1</strain>
    </source>
</reference>
<evidence type="ECO:0000259" key="6">
    <source>
        <dbReference type="Pfam" id="PF04932"/>
    </source>
</evidence>